<dbReference type="Gene3D" id="1.10.3730.20">
    <property type="match status" value="2"/>
</dbReference>
<sequence>MTPRATGLLYTISAVAIFAMQDGISKHLGDAYPPILIAMVRYWAFAGFAILLASRSSVGLRGTAAANRPWLQIARGILLSVQIGLSIFSFSRVGLAATHTLYAGTPLVVACLSVPFLGEKVGWRRWTAISIGFVGIIMIVNPLHATFDVKIAIPALGTVLFAIYSVMTRLASRTDSSGTAFFYTGVAGAVAISLVGPFYWTHIALADWLWMLTLCITGTTGHYFLIRAFDLLDAVVVQPISYIQTVLVCLIGVFVFGEAMTLNMIVGCAIVIGAGIFTIWREAMLGRSAPHAVHRSGMTDSASQSEPIS</sequence>
<keyword evidence="1" id="KW-0472">Membrane</keyword>
<feature type="transmembrane region" description="Helical" evidence="1">
    <location>
        <begin position="235"/>
        <end position="256"/>
    </location>
</feature>
<keyword evidence="1" id="KW-0812">Transmembrane</keyword>
<feature type="transmembrane region" description="Helical" evidence="1">
    <location>
        <begin position="125"/>
        <end position="145"/>
    </location>
</feature>
<feature type="transmembrane region" description="Helical" evidence="1">
    <location>
        <begin position="262"/>
        <end position="280"/>
    </location>
</feature>
<dbReference type="RefSeq" id="WP_241793494.1">
    <property type="nucleotide sequence ID" value="NZ_JALBUU010000039.1"/>
</dbReference>
<accession>A0ABS9W8Q5</accession>
<dbReference type="PANTHER" id="PTHR22911:SF103">
    <property type="entry name" value="BLR2811 PROTEIN"/>
    <property type="match status" value="1"/>
</dbReference>
<name>A0ABS9W8Q5_9PROT</name>
<feature type="domain" description="EamA" evidence="2">
    <location>
        <begin position="6"/>
        <end position="140"/>
    </location>
</feature>
<comment type="caution">
    <text evidence="3">The sequence shown here is derived from an EMBL/GenBank/DDBJ whole genome shotgun (WGS) entry which is preliminary data.</text>
</comment>
<gene>
    <name evidence="3" type="ORF">MON41_18085</name>
</gene>
<feature type="transmembrane region" description="Helical" evidence="1">
    <location>
        <begin position="180"/>
        <end position="202"/>
    </location>
</feature>
<evidence type="ECO:0000256" key="1">
    <source>
        <dbReference type="SAM" id="Phobius"/>
    </source>
</evidence>
<dbReference type="PANTHER" id="PTHR22911">
    <property type="entry name" value="ACYL-MALONYL CONDENSING ENZYME-RELATED"/>
    <property type="match status" value="1"/>
</dbReference>
<organism evidence="3 4">
    <name type="scientific">Teichococcus vastitatis</name>
    <dbReference type="NCBI Taxonomy" id="2307076"/>
    <lineage>
        <taxon>Bacteria</taxon>
        <taxon>Pseudomonadati</taxon>
        <taxon>Pseudomonadota</taxon>
        <taxon>Alphaproteobacteria</taxon>
        <taxon>Acetobacterales</taxon>
        <taxon>Roseomonadaceae</taxon>
        <taxon>Roseomonas</taxon>
    </lineage>
</organism>
<dbReference type="EMBL" id="JALBUU010000039">
    <property type="protein sequence ID" value="MCI0755612.1"/>
    <property type="molecule type" value="Genomic_DNA"/>
</dbReference>
<evidence type="ECO:0000259" key="2">
    <source>
        <dbReference type="Pfam" id="PF00892"/>
    </source>
</evidence>
<feature type="transmembrane region" description="Helical" evidence="1">
    <location>
        <begin position="208"/>
        <end position="226"/>
    </location>
</feature>
<dbReference type="InterPro" id="IPR000620">
    <property type="entry name" value="EamA_dom"/>
</dbReference>
<evidence type="ECO:0000313" key="3">
    <source>
        <dbReference type="EMBL" id="MCI0755612.1"/>
    </source>
</evidence>
<dbReference type="Pfam" id="PF00892">
    <property type="entry name" value="EamA"/>
    <property type="match status" value="2"/>
</dbReference>
<dbReference type="SUPFAM" id="SSF103481">
    <property type="entry name" value="Multidrug resistance efflux transporter EmrE"/>
    <property type="match status" value="2"/>
</dbReference>
<feature type="transmembrane region" description="Helical" evidence="1">
    <location>
        <begin position="151"/>
        <end position="168"/>
    </location>
</feature>
<reference evidence="3 4" key="1">
    <citation type="submission" date="2022-03" db="EMBL/GenBank/DDBJ databases">
        <title>Complete genome analysis of Roseomonas KG 17.1 : a prolific producer of plant growth promoters.</title>
        <authorList>
            <person name="Saadouli I."/>
            <person name="Najjari A."/>
            <person name="Mosbah A."/>
            <person name="Ouzari H.I."/>
        </authorList>
    </citation>
    <scope>NUCLEOTIDE SEQUENCE [LARGE SCALE GENOMIC DNA]</scope>
    <source>
        <strain evidence="3 4">KG17-1</strain>
    </source>
</reference>
<dbReference type="InterPro" id="IPR037185">
    <property type="entry name" value="EmrE-like"/>
</dbReference>
<keyword evidence="1" id="KW-1133">Transmembrane helix</keyword>
<feature type="transmembrane region" description="Helical" evidence="1">
    <location>
        <begin position="31"/>
        <end position="52"/>
    </location>
</feature>
<feature type="transmembrane region" description="Helical" evidence="1">
    <location>
        <begin position="101"/>
        <end position="118"/>
    </location>
</feature>
<feature type="transmembrane region" description="Helical" evidence="1">
    <location>
        <begin position="73"/>
        <end position="95"/>
    </location>
</feature>
<keyword evidence="4" id="KW-1185">Reference proteome</keyword>
<proteinExistence type="predicted"/>
<dbReference type="Proteomes" id="UP001201985">
    <property type="component" value="Unassembled WGS sequence"/>
</dbReference>
<protein>
    <submittedName>
        <fullName evidence="3">DMT family transporter</fullName>
    </submittedName>
</protein>
<feature type="domain" description="EamA" evidence="2">
    <location>
        <begin position="156"/>
        <end position="277"/>
    </location>
</feature>
<evidence type="ECO:0000313" key="4">
    <source>
        <dbReference type="Proteomes" id="UP001201985"/>
    </source>
</evidence>
<feature type="transmembrane region" description="Helical" evidence="1">
    <location>
        <begin position="7"/>
        <end position="25"/>
    </location>
</feature>